<evidence type="ECO:0000313" key="4">
    <source>
        <dbReference type="RefSeq" id="XP_065644314.1"/>
    </source>
</evidence>
<dbReference type="RefSeq" id="XP_065644313.1">
    <property type="nucleotide sequence ID" value="XM_065788241.1"/>
</dbReference>
<dbReference type="RefSeq" id="XP_065644314.1">
    <property type="nucleotide sequence ID" value="XM_065788242.1"/>
</dbReference>
<dbReference type="RefSeq" id="XP_065644315.1">
    <property type="nucleotide sequence ID" value="XM_065788243.1"/>
</dbReference>
<sequence>MKGVSLLGSHIRLHVKKFIENTLSKDQTAKNEPEILQAQEELTKIKEDYITETVQRNKVITYPVKIEKQLVISSEGSDLSKSCMINNNDGHGILNSLRHLKSVNAIMGIYEELGGSKLYD</sequence>
<evidence type="ECO:0000313" key="1">
    <source>
        <dbReference type="Proteomes" id="UP001652625"/>
    </source>
</evidence>
<evidence type="ECO:0000313" key="5">
    <source>
        <dbReference type="RefSeq" id="XP_065644315.1"/>
    </source>
</evidence>
<accession>A0ABM4B638</accession>
<evidence type="ECO:0000313" key="2">
    <source>
        <dbReference type="RefSeq" id="XP_065644312.1"/>
    </source>
</evidence>
<proteinExistence type="predicted"/>
<evidence type="ECO:0000313" key="3">
    <source>
        <dbReference type="RefSeq" id="XP_065644313.1"/>
    </source>
</evidence>
<reference evidence="1 2" key="1">
    <citation type="submission" date="2025-05" db="UniProtKB">
        <authorList>
            <consortium name="RefSeq"/>
        </authorList>
    </citation>
    <scope>NUCLEOTIDE SEQUENCE [LARGE SCALE GENOMIC DNA]</scope>
</reference>
<gene>
    <name evidence="2 3 4 5" type="primary">LOC136075354</name>
</gene>
<name>A0ABM4B638_HYDVU</name>
<keyword evidence="1" id="KW-1185">Reference proteome</keyword>
<organism evidence="1 5">
    <name type="scientific">Hydra vulgaris</name>
    <name type="common">Hydra</name>
    <name type="synonym">Hydra attenuata</name>
    <dbReference type="NCBI Taxonomy" id="6087"/>
    <lineage>
        <taxon>Eukaryota</taxon>
        <taxon>Metazoa</taxon>
        <taxon>Cnidaria</taxon>
        <taxon>Hydrozoa</taxon>
        <taxon>Hydroidolina</taxon>
        <taxon>Anthoathecata</taxon>
        <taxon>Aplanulata</taxon>
        <taxon>Hydridae</taxon>
        <taxon>Hydra</taxon>
    </lineage>
</organism>
<dbReference type="RefSeq" id="XP_065644312.1">
    <property type="nucleotide sequence ID" value="XM_065788240.1"/>
</dbReference>
<protein>
    <submittedName>
        <fullName evidence="2 3">Uncharacterized protein LOC136075354</fullName>
    </submittedName>
</protein>
<dbReference type="GeneID" id="136075354"/>
<dbReference type="Proteomes" id="UP001652625">
    <property type="component" value="Chromosome 01"/>
</dbReference>